<accession>A0A140PXN0</accession>
<dbReference type="eggNOG" id="COG1846">
    <property type="taxonomic scope" value="Bacteria"/>
</dbReference>
<evidence type="ECO:0000256" key="3">
    <source>
        <dbReference type="ARBA" id="ARBA00023163"/>
    </source>
</evidence>
<sequence>MFPSKYKDNSENSTGLLFMRVFNKWHSIIKKELKKLDITQPQFVVLTSLAYLLQKEDEVTQIMLSKISGIDVMTISQIINLLEKNGFIERKQHSKDTRANSVFLTLKGQNILEKAVPLVENIDENFFNILAEKEQLFRELLKKL</sequence>
<proteinExistence type="predicted"/>
<feature type="domain" description="HTH marR-type" evidence="4">
    <location>
        <begin position="11"/>
        <end position="144"/>
    </location>
</feature>
<dbReference type="RefSeq" id="WP_005888491.1">
    <property type="nucleotide sequence ID" value="NZ_AKBT01000001.1"/>
</dbReference>
<keyword evidence="3" id="KW-0804">Transcription</keyword>
<dbReference type="AlphaFoldDB" id="A0A140PXN0"/>
<dbReference type="PANTHER" id="PTHR42756">
    <property type="entry name" value="TRANSCRIPTIONAL REGULATOR, MARR"/>
    <property type="match status" value="1"/>
</dbReference>
<dbReference type="PRINTS" id="PR00598">
    <property type="entry name" value="HTHMARR"/>
</dbReference>
<keyword evidence="2" id="KW-0238">DNA-binding</keyword>
<dbReference type="Proteomes" id="UP000002799">
    <property type="component" value="Chromosome"/>
</dbReference>
<reference evidence="5 6" key="1">
    <citation type="submission" date="2013-11" db="EMBL/GenBank/DDBJ databases">
        <title>The Genome Sequence of Fusobacterium sp. 7_1.</title>
        <authorList>
            <consortium name="The Broad Institute Genome Sequencing Platform"/>
            <person name="Earl A."/>
            <person name="Ward D."/>
            <person name="Feldgarden M."/>
            <person name="Gevers D."/>
            <person name="Strauss J."/>
            <person name="Ambrose C.E."/>
            <person name="Allen-Vercoe E."/>
            <person name="Walker B."/>
            <person name="Young S.K."/>
            <person name="Zeng Q."/>
            <person name="Gargeya S."/>
            <person name="Fitzgerald M."/>
            <person name="Haas B."/>
            <person name="Abouelleil A."/>
            <person name="Alvarado L."/>
            <person name="Arachchi H.M."/>
            <person name="Berlin A.M."/>
            <person name="Chapman S.B."/>
            <person name="Goldberg J."/>
            <person name="Griggs A."/>
            <person name="Gujja S."/>
            <person name="Hansen M."/>
            <person name="Howarth C."/>
            <person name="Imamovic A."/>
            <person name="Larimer J."/>
            <person name="McCowen C."/>
            <person name="Montmayeur A."/>
            <person name="Murphy C."/>
            <person name="Neiman D."/>
            <person name="Pearson M."/>
            <person name="Priest M."/>
            <person name="Roberts A."/>
            <person name="Saif S."/>
            <person name="Shea T."/>
            <person name="Sisk P."/>
            <person name="Sykes S."/>
            <person name="Wortman J."/>
            <person name="Nusbaum C."/>
            <person name="Birren B."/>
        </authorList>
    </citation>
    <scope>NUCLEOTIDE SEQUENCE [LARGE SCALE GENOMIC DNA]</scope>
    <source>
        <strain evidence="5 6">7_1</strain>
    </source>
</reference>
<dbReference type="SMART" id="SM00347">
    <property type="entry name" value="HTH_MARR"/>
    <property type="match status" value="1"/>
</dbReference>
<dbReference type="InterPro" id="IPR036388">
    <property type="entry name" value="WH-like_DNA-bd_sf"/>
</dbReference>
<dbReference type="PROSITE" id="PS50995">
    <property type="entry name" value="HTH_MARR_2"/>
    <property type="match status" value="1"/>
</dbReference>
<dbReference type="InterPro" id="IPR036390">
    <property type="entry name" value="WH_DNA-bd_sf"/>
</dbReference>
<dbReference type="EMBL" id="CP007062">
    <property type="protein sequence ID" value="EEO43371.2"/>
    <property type="molecule type" value="Genomic_DNA"/>
</dbReference>
<evidence type="ECO:0000313" key="5">
    <source>
        <dbReference type="EMBL" id="EEO43371.2"/>
    </source>
</evidence>
<evidence type="ECO:0000256" key="2">
    <source>
        <dbReference type="ARBA" id="ARBA00023125"/>
    </source>
</evidence>
<gene>
    <name evidence="5" type="ORF">FSDG_01930</name>
</gene>
<dbReference type="KEGG" id="fne:FSDG_01930"/>
<dbReference type="Pfam" id="PF01047">
    <property type="entry name" value="MarR"/>
    <property type="match status" value="1"/>
</dbReference>
<dbReference type="InterPro" id="IPR000835">
    <property type="entry name" value="HTH_MarR-typ"/>
</dbReference>
<dbReference type="Gene3D" id="1.10.10.10">
    <property type="entry name" value="Winged helix-like DNA-binding domain superfamily/Winged helix DNA-binding domain"/>
    <property type="match status" value="1"/>
</dbReference>
<keyword evidence="1" id="KW-0805">Transcription regulation</keyword>
<evidence type="ECO:0000256" key="1">
    <source>
        <dbReference type="ARBA" id="ARBA00023015"/>
    </source>
</evidence>
<dbReference type="SUPFAM" id="SSF46785">
    <property type="entry name" value="Winged helix' DNA-binding domain"/>
    <property type="match status" value="1"/>
</dbReference>
<dbReference type="GO" id="GO:0003677">
    <property type="term" value="F:DNA binding"/>
    <property type="evidence" value="ECO:0007669"/>
    <property type="project" value="UniProtKB-KW"/>
</dbReference>
<evidence type="ECO:0000259" key="4">
    <source>
        <dbReference type="PROSITE" id="PS50995"/>
    </source>
</evidence>
<protein>
    <recommendedName>
        <fullName evidence="4">HTH marR-type domain-containing protein</fullName>
    </recommendedName>
</protein>
<name>A0A140PXN0_9FUSO</name>
<dbReference type="HOGENOM" id="CLU_083287_23_2_0"/>
<dbReference type="PANTHER" id="PTHR42756:SF1">
    <property type="entry name" value="TRANSCRIPTIONAL REPRESSOR OF EMRAB OPERON"/>
    <property type="match status" value="1"/>
</dbReference>
<dbReference type="GO" id="GO:0003700">
    <property type="term" value="F:DNA-binding transcription factor activity"/>
    <property type="evidence" value="ECO:0007669"/>
    <property type="project" value="InterPro"/>
</dbReference>
<evidence type="ECO:0000313" key="6">
    <source>
        <dbReference type="Proteomes" id="UP000002799"/>
    </source>
</evidence>
<organism evidence="5">
    <name type="scientific">Fusobacterium animalis 7_1</name>
    <dbReference type="NCBI Taxonomy" id="457405"/>
    <lineage>
        <taxon>Bacteria</taxon>
        <taxon>Fusobacteriati</taxon>
        <taxon>Fusobacteriota</taxon>
        <taxon>Fusobacteriia</taxon>
        <taxon>Fusobacteriales</taxon>
        <taxon>Fusobacteriaceae</taxon>
        <taxon>Fusobacterium</taxon>
    </lineage>
</organism>